<dbReference type="AlphaFoldDB" id="A0A7Z2GSA1"/>
<organism evidence="1 2">
    <name type="scientific">Paraburkholderia acidisoli</name>
    <dbReference type="NCBI Taxonomy" id="2571748"/>
    <lineage>
        <taxon>Bacteria</taxon>
        <taxon>Pseudomonadati</taxon>
        <taxon>Pseudomonadota</taxon>
        <taxon>Betaproteobacteria</taxon>
        <taxon>Burkholderiales</taxon>
        <taxon>Burkholderiaceae</taxon>
        <taxon>Paraburkholderia</taxon>
    </lineage>
</organism>
<accession>A0A7Z2GSA1</accession>
<dbReference type="KEGG" id="pacs:FAZ98_34990"/>
<dbReference type="EMBL" id="CP046917">
    <property type="protein sequence ID" value="QGZ67037.1"/>
    <property type="molecule type" value="Genomic_DNA"/>
</dbReference>
<evidence type="ECO:0000313" key="2">
    <source>
        <dbReference type="Proteomes" id="UP000433577"/>
    </source>
</evidence>
<reference evidence="1 2" key="1">
    <citation type="submission" date="2019-12" db="EMBL/GenBank/DDBJ databases">
        <title>Paraburkholderia acidiphila 7Q-K02 sp. nov and Paraburkholderia acidisoli DHF22 sp. nov., two strains isolated from forest soil.</title>
        <authorList>
            <person name="Gao Z."/>
            <person name="Qiu L."/>
        </authorList>
    </citation>
    <scope>NUCLEOTIDE SEQUENCE [LARGE SCALE GENOMIC DNA]</scope>
    <source>
        <strain evidence="1 2">DHF22</strain>
        <plasmid evidence="1 2">p1</plasmid>
    </source>
</reference>
<dbReference type="RefSeq" id="WP_158958958.1">
    <property type="nucleotide sequence ID" value="NZ_CP046917.1"/>
</dbReference>
<protein>
    <submittedName>
        <fullName evidence="1">Uncharacterized protein</fullName>
    </submittedName>
</protein>
<dbReference type="OrthoDB" id="8961599at2"/>
<keyword evidence="1" id="KW-0614">Plasmid</keyword>
<gene>
    <name evidence="1" type="ORF">FAZ98_34990</name>
</gene>
<keyword evidence="2" id="KW-1185">Reference proteome</keyword>
<sequence>MFGLYPAGPDWVRHFNATLSAVDIQQLLVKHAGFTAALFHQPYGPARGAVVAVRHGFVVMVHERDADELELVVAPDVEMTNLLWSHSHGYASQWSAREIKALTGCENWEQLLKVAGTRFSAACTALERAIDGTIVPPTPAQPVEPVESVTAVAVAPIDRIVSSSFPDDDDVPWLPSDYLHDVPAGLPGMTDVGLPCDH</sequence>
<dbReference type="Proteomes" id="UP000433577">
    <property type="component" value="Plasmid p1"/>
</dbReference>
<proteinExistence type="predicted"/>
<geneLocation type="plasmid" evidence="1 2">
    <name>p1</name>
</geneLocation>
<name>A0A7Z2GSA1_9BURK</name>
<evidence type="ECO:0000313" key="1">
    <source>
        <dbReference type="EMBL" id="QGZ67037.1"/>
    </source>
</evidence>